<reference evidence="2 3" key="2">
    <citation type="journal article" date="2010" name="J Osaka Dent Univ">
        <title>Isolation and identification of Rothia mucilaginosa from persistent apical periodontitis lesions.</title>
        <authorList>
            <person name="Yamane K."/>
            <person name="Yoshida M."/>
            <person name="Fujihira T."/>
            <person name="Baba T."/>
            <person name="Tsuji N."/>
            <person name="Hayashi H."/>
            <person name="Sugimori C."/>
            <person name="Yamanaka T."/>
            <person name="Mashimo C."/>
            <person name="Nambu T."/>
            <person name="Kawai H."/>
            <person name="Fukushima H."/>
        </authorList>
    </citation>
    <scope>NUCLEOTIDE SEQUENCE [LARGE SCALE GENOMIC DNA]</scope>
    <source>
        <strain evidence="2 3">DY-18</strain>
    </source>
</reference>
<evidence type="ECO:0000313" key="2">
    <source>
        <dbReference type="EMBL" id="BAI65657.1"/>
    </source>
</evidence>
<feature type="region of interest" description="Disordered" evidence="1">
    <location>
        <begin position="200"/>
        <end position="277"/>
    </location>
</feature>
<reference evidence="2 3" key="3">
    <citation type="journal article" date="2010" name="Sequencing">
        <title>Complete Genome Sequence of Rothia mucilaginosa DY-18: A Clinical Isolate with Dense Meshwork-Like Structures from a Persistent Apical Periodontitis Lesion.</title>
        <authorList>
            <person name="Yamane K."/>
            <person name="Nambu T."/>
            <person name="Yamanaka T."/>
            <person name="Mashimo C."/>
            <person name="Sugimori C."/>
            <person name="Leung K.-P."/>
            <person name="Fukushima H."/>
        </authorList>
    </citation>
    <scope>NUCLEOTIDE SEQUENCE [LARGE SCALE GENOMIC DNA]</scope>
    <source>
        <strain evidence="2 3">DY-18</strain>
    </source>
</reference>
<dbReference type="EMBL" id="AP011540">
    <property type="protein sequence ID" value="BAI65657.1"/>
    <property type="molecule type" value="Genomic_DNA"/>
</dbReference>
<feature type="region of interest" description="Disordered" evidence="1">
    <location>
        <begin position="289"/>
        <end position="315"/>
    </location>
</feature>
<feature type="compositionally biased region" description="Low complexity" evidence="1">
    <location>
        <begin position="238"/>
        <end position="248"/>
    </location>
</feature>
<accession>D2NPT9</accession>
<keyword evidence="3" id="KW-1185">Reference proteome</keyword>
<dbReference type="AlphaFoldDB" id="D2NPT9"/>
<sequence length="505" mass="51830">MAPAPPRGRVGHPMYLVHPAGNQAVSEEDEEYCGNHVHEPVHVLAATLHQADEDVGDEACADTVRDGVGEGHEDDGHECGDTQTPVVPVNVHCLADHQEANEHHCGCNSFEGHDGNQRGQEDCDEEQCAGDDVREAGACARADTGCGFHKDLACGGGGATAGYGAEGVHEQDLVDVLNLAVLDGACFGCETDGGAHCVEERGDEDGEDQQNCSHAAEGAEGAKQVSGAEQGEVGQLAGVGVPDGDVQGPAGGGLNRAAGGHDLLQDDGEGGGGEHTVEDCTLHVANEQRNGEEQAEEEDQGGPAEQVTADAEGDGHGGACCVGHAADDTCVDEADEGNEEADTDDDCDLKRFGDRVEHCGAEAGQHEDGHQHTSPYDEAHDGGPGQSGGGGDGGCQQCVHAEACRHGEGLLGDDAHEDGHDACDQCGHCCDLRYAERVAGCVLAEADNEGVQHDDVAHREEGGEAAAEFCGDGGASFADFEVTVQCALGLCLGALGSRGVLRRHS</sequence>
<organism evidence="2 3">
    <name type="scientific">Rothia mucilaginosa (strain DY-18)</name>
    <name type="common">Stomatococcus mucilaginosus</name>
    <dbReference type="NCBI Taxonomy" id="680646"/>
    <lineage>
        <taxon>Bacteria</taxon>
        <taxon>Bacillati</taxon>
        <taxon>Actinomycetota</taxon>
        <taxon>Actinomycetes</taxon>
        <taxon>Micrococcales</taxon>
        <taxon>Micrococcaceae</taxon>
        <taxon>Rothia</taxon>
    </lineage>
</organism>
<evidence type="ECO:0000256" key="1">
    <source>
        <dbReference type="SAM" id="MobiDB-lite"/>
    </source>
</evidence>
<gene>
    <name evidence="2" type="ordered locus">RMDY18_18250</name>
</gene>
<proteinExistence type="predicted"/>
<feature type="region of interest" description="Disordered" evidence="1">
    <location>
        <begin position="362"/>
        <end position="393"/>
    </location>
</feature>
<evidence type="ECO:0000313" key="3">
    <source>
        <dbReference type="Proteomes" id="UP000001883"/>
    </source>
</evidence>
<feature type="compositionally biased region" description="Gly residues" evidence="1">
    <location>
        <begin position="382"/>
        <end position="393"/>
    </location>
</feature>
<name>D2NPT9_ROTMD</name>
<protein>
    <submittedName>
        <fullName evidence="2">Uncharacterized protein</fullName>
    </submittedName>
</protein>
<feature type="compositionally biased region" description="Basic and acidic residues" evidence="1">
    <location>
        <begin position="362"/>
        <end position="381"/>
    </location>
</feature>
<dbReference type="Proteomes" id="UP000001883">
    <property type="component" value="Chromosome"/>
</dbReference>
<reference evidence="3" key="1">
    <citation type="submission" date="2009-07" db="EMBL/GenBank/DDBJ databases">
        <title>Complete genome sequence of Rothia mucilaginosa DJ.</title>
        <authorList>
            <person name="Yamane K."/>
            <person name="Nambu T."/>
            <person name="Mashimo C."/>
            <person name="Sugimori C."/>
            <person name="Yamanaka T."/>
            <person name="Leung K."/>
            <person name="Fukushima H."/>
        </authorList>
    </citation>
    <scope>NUCLEOTIDE SEQUENCE [LARGE SCALE GENOMIC DNA]</scope>
    <source>
        <strain evidence="3">DY-18</strain>
    </source>
</reference>
<dbReference type="HOGENOM" id="CLU_539553_0_0_11"/>
<dbReference type="KEGG" id="rmu:RMDY18_18250"/>